<dbReference type="Pfam" id="PF00589">
    <property type="entry name" value="Phage_integrase"/>
    <property type="match status" value="1"/>
</dbReference>
<evidence type="ECO:0000256" key="1">
    <source>
        <dbReference type="ARBA" id="ARBA00008857"/>
    </source>
</evidence>
<protein>
    <submittedName>
        <fullName evidence="6">Integrase</fullName>
    </submittedName>
</protein>
<accession>A0AAW8DDE4</accession>
<name>A0AAW8DDE4_9BURK</name>
<gene>
    <name evidence="6" type="ORF">J2W31_006524</name>
</gene>
<proteinExistence type="inferred from homology"/>
<keyword evidence="3" id="KW-0238">DNA-binding</keyword>
<dbReference type="RefSeq" id="WP_307687314.1">
    <property type="nucleotide sequence ID" value="NZ_JAUSRD010000027.1"/>
</dbReference>
<dbReference type="PROSITE" id="PS51898">
    <property type="entry name" value="TYR_RECOMBINASE"/>
    <property type="match status" value="1"/>
</dbReference>
<dbReference type="GO" id="GO:0015074">
    <property type="term" value="P:DNA integration"/>
    <property type="evidence" value="ECO:0007669"/>
    <property type="project" value="UniProtKB-KW"/>
</dbReference>
<reference evidence="6" key="1">
    <citation type="submission" date="2023-07" db="EMBL/GenBank/DDBJ databases">
        <title>Sorghum-associated microbial communities from plants grown in Nebraska, USA.</title>
        <authorList>
            <person name="Schachtman D."/>
        </authorList>
    </citation>
    <scope>NUCLEOTIDE SEQUENCE</scope>
    <source>
        <strain evidence="6">DS3754</strain>
    </source>
</reference>
<sequence length="639" mass="70857">MKIPNRPRKLHSGHFAFMRALVEGLDEKTAWERYVRIEGEHSDARKVKSTIAWIRAEFAAAARREAKPGTARLVLIDTALIKDDVVRPTLAEFAAATGMEDFSEAEQAEAYRDAYGGPSRRGSRRAQLVKRQIAALRWLEKLVARAPQPADPVGVWLTPKLAERIESAGMPTLFALIERINSLGARWWVGIPGIGGLKASRIIEWLQLYQSDIGMTIGAHVSKPRMQLADFELAAVVAPATALVPLEKFLLPRELDGSAGAFRADARLCLLAAKNDYEAIMAWLGSKKPGPGGTESPTQRSYRKEAERLLLWAVLERKKPLSSLTVEDAQVYVKFLADPPASWCGSRYNQRWSPKWRPLEGPLKPAVLRQSLIIVRGLYSFLRDQNYVVGNPFKAVPLPREASRALGSRRTLTFQQWEFIRQQLGQDPDNAAARRCDRAIRWLYASGLRLAELVDARCGHLRRIQFSDAEGKASSGLLLDVTGKGEKTRSVPVAQILLEELSAELAIHCSHSDPLHPENSAVPILAKFQRGATALPTAWSHSGLYKAVRRFMGQCADRAGEADAIAIRKATTHWLRHTHASHALNGEPGKPEMRVPLVVVKNNLGHASLATTSLYLATQEEAQIQAMGQFWAKEIPPAR</sequence>
<evidence type="ECO:0000256" key="4">
    <source>
        <dbReference type="ARBA" id="ARBA00023172"/>
    </source>
</evidence>
<evidence type="ECO:0000256" key="2">
    <source>
        <dbReference type="ARBA" id="ARBA00022908"/>
    </source>
</evidence>
<dbReference type="InterPro" id="IPR050090">
    <property type="entry name" value="Tyrosine_recombinase_XerCD"/>
</dbReference>
<dbReference type="CDD" id="cd00397">
    <property type="entry name" value="DNA_BRE_C"/>
    <property type="match status" value="1"/>
</dbReference>
<dbReference type="PANTHER" id="PTHR30349:SF41">
    <property type="entry name" value="INTEGRASE_RECOMBINASE PROTEIN MJ0367-RELATED"/>
    <property type="match status" value="1"/>
</dbReference>
<evidence type="ECO:0000313" key="6">
    <source>
        <dbReference type="EMBL" id="MDP9897380.1"/>
    </source>
</evidence>
<dbReference type="InterPro" id="IPR022169">
    <property type="entry name" value="DUF3701"/>
</dbReference>
<dbReference type="SUPFAM" id="SSF56349">
    <property type="entry name" value="DNA breaking-rejoining enzymes"/>
    <property type="match status" value="1"/>
</dbReference>
<dbReference type="Gene3D" id="1.10.443.10">
    <property type="entry name" value="Intergrase catalytic core"/>
    <property type="match status" value="1"/>
</dbReference>
<feature type="domain" description="Tyr recombinase" evidence="5">
    <location>
        <begin position="407"/>
        <end position="628"/>
    </location>
</feature>
<dbReference type="EMBL" id="JAUSRD010000027">
    <property type="protein sequence ID" value="MDP9897380.1"/>
    <property type="molecule type" value="Genomic_DNA"/>
</dbReference>
<keyword evidence="2" id="KW-0229">DNA integration</keyword>
<keyword evidence="4" id="KW-0233">DNA recombination</keyword>
<dbReference type="InterPro" id="IPR010998">
    <property type="entry name" value="Integrase_recombinase_N"/>
</dbReference>
<comment type="caution">
    <text evidence="6">The sequence shown here is derived from an EMBL/GenBank/DDBJ whole genome shotgun (WGS) entry which is preliminary data.</text>
</comment>
<dbReference type="InterPro" id="IPR011010">
    <property type="entry name" value="DNA_brk_join_enz"/>
</dbReference>
<dbReference type="InterPro" id="IPR013762">
    <property type="entry name" value="Integrase-like_cat_sf"/>
</dbReference>
<comment type="similarity">
    <text evidence="1">Belongs to the 'phage' integrase family.</text>
</comment>
<dbReference type="InterPro" id="IPR002104">
    <property type="entry name" value="Integrase_catalytic"/>
</dbReference>
<dbReference type="GO" id="GO:0006310">
    <property type="term" value="P:DNA recombination"/>
    <property type="evidence" value="ECO:0007669"/>
    <property type="project" value="UniProtKB-KW"/>
</dbReference>
<dbReference type="PANTHER" id="PTHR30349">
    <property type="entry name" value="PHAGE INTEGRASE-RELATED"/>
    <property type="match status" value="1"/>
</dbReference>
<dbReference type="AlphaFoldDB" id="A0AAW8DDE4"/>
<evidence type="ECO:0000313" key="7">
    <source>
        <dbReference type="Proteomes" id="UP001242045"/>
    </source>
</evidence>
<dbReference type="Proteomes" id="UP001242045">
    <property type="component" value="Unassembled WGS sequence"/>
</dbReference>
<evidence type="ECO:0000256" key="3">
    <source>
        <dbReference type="ARBA" id="ARBA00023125"/>
    </source>
</evidence>
<dbReference type="Gene3D" id="1.10.150.130">
    <property type="match status" value="1"/>
</dbReference>
<dbReference type="GO" id="GO:0003677">
    <property type="term" value="F:DNA binding"/>
    <property type="evidence" value="ECO:0007669"/>
    <property type="project" value="UniProtKB-KW"/>
</dbReference>
<dbReference type="Pfam" id="PF12482">
    <property type="entry name" value="DUF3701"/>
    <property type="match status" value="1"/>
</dbReference>
<organism evidence="6 7">
    <name type="scientific">Variovorax boronicumulans</name>
    <dbReference type="NCBI Taxonomy" id="436515"/>
    <lineage>
        <taxon>Bacteria</taxon>
        <taxon>Pseudomonadati</taxon>
        <taxon>Pseudomonadota</taxon>
        <taxon>Betaproteobacteria</taxon>
        <taxon>Burkholderiales</taxon>
        <taxon>Comamonadaceae</taxon>
        <taxon>Variovorax</taxon>
    </lineage>
</organism>
<evidence type="ECO:0000259" key="5">
    <source>
        <dbReference type="PROSITE" id="PS51898"/>
    </source>
</evidence>